<dbReference type="Proteomes" id="UP000596387">
    <property type="component" value="Chromosome"/>
</dbReference>
<dbReference type="EMBL" id="CP047166">
    <property type="protein sequence ID" value="QRF67119.1"/>
    <property type="molecule type" value="Genomic_DNA"/>
</dbReference>
<protein>
    <recommendedName>
        <fullName evidence="3">Secreted protein</fullName>
    </recommendedName>
</protein>
<accession>A0ABX7FC26</accession>
<organism evidence="1 2">
    <name type="scientific">Ponticoccus alexandrii</name>
    <dbReference type="NCBI Taxonomy" id="1943633"/>
    <lineage>
        <taxon>Bacteria</taxon>
        <taxon>Pseudomonadati</taxon>
        <taxon>Pseudomonadota</taxon>
        <taxon>Alphaproteobacteria</taxon>
        <taxon>Rhodobacterales</taxon>
        <taxon>Roseobacteraceae</taxon>
        <taxon>Ponticoccus</taxon>
    </lineage>
</organism>
<keyword evidence="2" id="KW-1185">Reference proteome</keyword>
<evidence type="ECO:0000313" key="1">
    <source>
        <dbReference type="EMBL" id="QRF67119.1"/>
    </source>
</evidence>
<reference evidence="1 2" key="1">
    <citation type="submission" date="2019-12" db="EMBL/GenBank/DDBJ databases">
        <title>Complete Genome Sequence of a Quorum-Sensing Bacterium,Rhodobacteraceae bacterium C31, Isolated from a marine microalgae symbiotic bacteria.</title>
        <authorList>
            <person name="Zhang Y."/>
        </authorList>
    </citation>
    <scope>NUCLEOTIDE SEQUENCE [LARGE SCALE GENOMIC DNA]</scope>
    <source>
        <strain evidence="1 2">C31</strain>
    </source>
</reference>
<dbReference type="RefSeq" id="WP_156145561.1">
    <property type="nucleotide sequence ID" value="NZ_CP047166.1"/>
</dbReference>
<gene>
    <name evidence="1" type="ORF">GQA70_12855</name>
</gene>
<evidence type="ECO:0000313" key="2">
    <source>
        <dbReference type="Proteomes" id="UP000596387"/>
    </source>
</evidence>
<sequence length="187" mass="21476">MKPALLLFWCSVRGLFCYPLVRPSFDEQGMPWEFMGDNSFLRYKATTRCLTVAQLSTFFSDFVHRHTTKCAAMRHPCLDVDEAYSLKKFHDFPDKVPCRGQINQNAASAMPHAAKAYRVIHSISRQIGVSESDRQGFATAGGRFFHKIHEFPYPRRSRIPWFPTRPPMISQPALRRRLNRAQATGAP</sequence>
<proteinExistence type="predicted"/>
<evidence type="ECO:0008006" key="3">
    <source>
        <dbReference type="Google" id="ProtNLM"/>
    </source>
</evidence>
<name>A0ABX7FC26_9RHOB</name>